<keyword evidence="1" id="KW-0732">Signal</keyword>
<dbReference type="AlphaFoldDB" id="A0A7T1T2C3"/>
<dbReference type="RefSeq" id="WP_197348610.1">
    <property type="nucleotide sequence ID" value="NZ_CP048882.1"/>
</dbReference>
<evidence type="ECO:0000313" key="2">
    <source>
        <dbReference type="EMBL" id="QPP05114.1"/>
    </source>
</evidence>
<keyword evidence="3" id="KW-1185">Reference proteome</keyword>
<protein>
    <recommendedName>
        <fullName evidence="4">Lipoprotein</fullName>
    </recommendedName>
</protein>
<sequence length="152" mass="16204">MRTRTAHVGLALAVGLLLAGCGSAGRGEPKAAGVKPSGPAYGTLIGQWLDGQQDQLTSLQALLTDLKTGPHPRACITLQALVEKMRQGKGFPVRADEADAYEGARAWRAGLRHYANAADHCAEGDEVLMNQQIREGRDQMSTVTDIIMAHSE</sequence>
<evidence type="ECO:0008006" key="4">
    <source>
        <dbReference type="Google" id="ProtNLM"/>
    </source>
</evidence>
<accession>A0A7T1T2C3</accession>
<proteinExistence type="predicted"/>
<dbReference type="Proteomes" id="UP000595046">
    <property type="component" value="Chromosome"/>
</dbReference>
<evidence type="ECO:0000256" key="1">
    <source>
        <dbReference type="SAM" id="SignalP"/>
    </source>
</evidence>
<reference evidence="3" key="1">
    <citation type="submission" date="2020-02" db="EMBL/GenBank/DDBJ databases">
        <title>Streptomyces sp. ASO4wet.</title>
        <authorList>
            <person name="Risdian C."/>
            <person name="Landwehr W."/>
            <person name="Schupp P."/>
            <person name="Wink J."/>
        </authorList>
    </citation>
    <scope>NUCLEOTIDE SEQUENCE [LARGE SCALE GENOMIC DNA]</scope>
    <source>
        <strain evidence="3">ASO4wet</strain>
    </source>
</reference>
<name>A0A7T1T2C3_9ACTN</name>
<dbReference type="EMBL" id="CP048882">
    <property type="protein sequence ID" value="QPP05114.1"/>
    <property type="molecule type" value="Genomic_DNA"/>
</dbReference>
<gene>
    <name evidence="2" type="ORF">G4Z16_00450</name>
</gene>
<feature type="signal peptide" evidence="1">
    <location>
        <begin position="1"/>
        <end position="24"/>
    </location>
</feature>
<dbReference type="KEGG" id="sbat:G4Z16_00450"/>
<feature type="chain" id="PRO_5038438171" description="Lipoprotein" evidence="1">
    <location>
        <begin position="25"/>
        <end position="152"/>
    </location>
</feature>
<dbReference type="PROSITE" id="PS51257">
    <property type="entry name" value="PROKAR_LIPOPROTEIN"/>
    <property type="match status" value="1"/>
</dbReference>
<evidence type="ECO:0000313" key="3">
    <source>
        <dbReference type="Proteomes" id="UP000595046"/>
    </source>
</evidence>
<organism evidence="2 3">
    <name type="scientific">Streptomyces bathyalis</name>
    <dbReference type="NCBI Taxonomy" id="2710756"/>
    <lineage>
        <taxon>Bacteria</taxon>
        <taxon>Bacillati</taxon>
        <taxon>Actinomycetota</taxon>
        <taxon>Actinomycetes</taxon>
        <taxon>Kitasatosporales</taxon>
        <taxon>Streptomycetaceae</taxon>
        <taxon>Streptomyces</taxon>
    </lineage>
</organism>